<accession>A0A1G2MNG0</accession>
<evidence type="ECO:0000313" key="1">
    <source>
        <dbReference type="EMBL" id="OHA25408.1"/>
    </source>
</evidence>
<comment type="caution">
    <text evidence="1">The sequence shown here is derived from an EMBL/GenBank/DDBJ whole genome shotgun (WGS) entry which is preliminary data.</text>
</comment>
<protein>
    <submittedName>
        <fullName evidence="1">Uncharacterized protein</fullName>
    </submittedName>
</protein>
<reference evidence="1 2" key="1">
    <citation type="journal article" date="2016" name="Nat. Commun.">
        <title>Thousands of microbial genomes shed light on interconnected biogeochemical processes in an aquifer system.</title>
        <authorList>
            <person name="Anantharaman K."/>
            <person name="Brown C.T."/>
            <person name="Hug L.A."/>
            <person name="Sharon I."/>
            <person name="Castelle C.J."/>
            <person name="Probst A.J."/>
            <person name="Thomas B.C."/>
            <person name="Singh A."/>
            <person name="Wilkins M.J."/>
            <person name="Karaoz U."/>
            <person name="Brodie E.L."/>
            <person name="Williams K.H."/>
            <person name="Hubbard S.S."/>
            <person name="Banfield J.F."/>
        </authorList>
    </citation>
    <scope>NUCLEOTIDE SEQUENCE [LARGE SCALE GENOMIC DNA]</scope>
</reference>
<dbReference type="AlphaFoldDB" id="A0A1G2MNG0"/>
<evidence type="ECO:0000313" key="2">
    <source>
        <dbReference type="Proteomes" id="UP000177943"/>
    </source>
</evidence>
<dbReference type="EMBL" id="MHRP01000049">
    <property type="protein sequence ID" value="OHA25408.1"/>
    <property type="molecule type" value="Genomic_DNA"/>
</dbReference>
<name>A0A1G2MNG0_9BACT</name>
<gene>
    <name evidence="1" type="ORF">A3D56_01335</name>
</gene>
<dbReference type="Proteomes" id="UP000177943">
    <property type="component" value="Unassembled WGS sequence"/>
</dbReference>
<sequence>MVVSNLRKIEIRKGTSRIILISSLFPNLVVKVPIVRLRVGVKTIFTERKRLHNKETWDEEVWWGIGWCLYKGILDNWREYRFYKNTKHQFLQPTFFSLLGLINFQKRGELIQCDYVKFWRCIHNATDRGAMSDSHHFSETRNFCLNSGVKILDYGSPRTQLIIKKFGVKIMEDLDLNFPELNRVT</sequence>
<organism evidence="1 2">
    <name type="scientific">Candidatus Taylorbacteria bacterium RIFCSPHIGHO2_02_FULL_45_35</name>
    <dbReference type="NCBI Taxonomy" id="1802311"/>
    <lineage>
        <taxon>Bacteria</taxon>
        <taxon>Candidatus Tayloriibacteriota</taxon>
    </lineage>
</organism>
<proteinExistence type="predicted"/>